<reference evidence="1" key="1">
    <citation type="submission" date="2022-08" db="EMBL/GenBank/DDBJ databases">
        <title>Corynebacterium sp. nov., isolated from clinical breast specimens.</title>
        <authorList>
            <person name="Zhang T."/>
        </authorList>
    </citation>
    <scope>NUCLEOTIDE SEQUENCE</scope>
    <source>
        <strain evidence="1">CCUG 57942</strain>
    </source>
</reference>
<evidence type="ECO:0000313" key="1">
    <source>
        <dbReference type="EMBL" id="MCZ2220337.1"/>
    </source>
</evidence>
<dbReference type="AlphaFoldDB" id="A0A9Q4IG18"/>
<gene>
    <name evidence="1" type="ORF">NUW87_02980</name>
</gene>
<keyword evidence="2" id="KW-1185">Reference proteome</keyword>
<proteinExistence type="predicted"/>
<evidence type="ECO:0000313" key="2">
    <source>
        <dbReference type="Proteomes" id="UP001071110"/>
    </source>
</evidence>
<accession>A0A9Q4IG18</accession>
<comment type="caution">
    <text evidence="1">The sequence shown here is derived from an EMBL/GenBank/DDBJ whole genome shotgun (WGS) entry which is preliminary data.</text>
</comment>
<dbReference type="Proteomes" id="UP001071110">
    <property type="component" value="Unassembled WGS sequence"/>
</dbReference>
<protein>
    <submittedName>
        <fullName evidence="1">Uncharacterized protein</fullName>
    </submittedName>
</protein>
<name>A0A9Q4IG18_9CORY</name>
<dbReference type="EMBL" id="JANRML010000002">
    <property type="protein sequence ID" value="MCZ2220337.1"/>
    <property type="molecule type" value="Genomic_DNA"/>
</dbReference>
<sequence>MVERDYVEKVMKTWNPHIPDSEVESRYKHMQEEWQDHVNRSLQSKMEEYEAAGIPPGPAIEQLEGAFIEKAALKSVIDYHLGEYLEEIEKRRRGLNRDYYAHLWTIQDPDGWRKTPWETEINPQLAVALIQSFPEEGPEFYVFTAARIERELYETGEMPEISDTFLEEVREAIAEWEAAGAPRERLSFADVCV</sequence>
<organism evidence="1 2">
    <name type="scientific">Corynebacterium pilbarense</name>
    <dbReference type="NCBI Taxonomy" id="1288393"/>
    <lineage>
        <taxon>Bacteria</taxon>
        <taxon>Bacillati</taxon>
        <taxon>Actinomycetota</taxon>
        <taxon>Actinomycetes</taxon>
        <taxon>Mycobacteriales</taxon>
        <taxon>Corynebacteriaceae</taxon>
        <taxon>Corynebacterium</taxon>
    </lineage>
</organism>
<dbReference type="RefSeq" id="WP_269027157.1">
    <property type="nucleotide sequence ID" value="NZ_BAABDP010000005.1"/>
</dbReference>